<keyword evidence="3" id="KW-1185">Reference proteome</keyword>
<evidence type="ECO:0000313" key="2">
    <source>
        <dbReference type="EMBL" id="OLY77579.1"/>
    </source>
</evidence>
<comment type="caution">
    <text evidence="2">The sequence shown here is derived from an EMBL/GenBank/DDBJ whole genome shotgun (WGS) entry which is preliminary data.</text>
</comment>
<name>A0A1R0GL20_9FUNG</name>
<evidence type="ECO:0000256" key="1">
    <source>
        <dbReference type="SAM" id="MobiDB-lite"/>
    </source>
</evidence>
<sequence length="98" mass="11123">MYESIGNTDYSLPRRSSYPWDLEGTICGQRPQKGSHKDHASWNGEIEMSSEFILEGAGHVYGPPSWPIGVKEAPRVEEQQPPHDKIMNIECDPDREII</sequence>
<gene>
    <name evidence="2" type="ORF">AYI68_g8389</name>
</gene>
<dbReference type="AlphaFoldDB" id="A0A1R0GL20"/>
<reference evidence="2 3" key="1">
    <citation type="journal article" date="2016" name="Mol. Biol. Evol.">
        <title>Genome-Wide Survey of Gut Fungi (Harpellales) Reveals the First Horizontally Transferred Ubiquitin Gene from a Mosquito Host.</title>
        <authorList>
            <person name="Wang Y."/>
            <person name="White M.M."/>
            <person name="Kvist S."/>
            <person name="Moncalvo J.M."/>
        </authorList>
    </citation>
    <scope>NUCLEOTIDE SEQUENCE [LARGE SCALE GENOMIC DNA]</scope>
    <source>
        <strain evidence="2 3">ALG-7-W6</strain>
    </source>
</reference>
<protein>
    <submittedName>
        <fullName evidence="2">Uncharacterized protein</fullName>
    </submittedName>
</protein>
<evidence type="ECO:0000313" key="3">
    <source>
        <dbReference type="Proteomes" id="UP000187455"/>
    </source>
</evidence>
<organism evidence="2 3">
    <name type="scientific">Smittium mucronatum</name>
    <dbReference type="NCBI Taxonomy" id="133383"/>
    <lineage>
        <taxon>Eukaryota</taxon>
        <taxon>Fungi</taxon>
        <taxon>Fungi incertae sedis</taxon>
        <taxon>Zoopagomycota</taxon>
        <taxon>Kickxellomycotina</taxon>
        <taxon>Harpellomycetes</taxon>
        <taxon>Harpellales</taxon>
        <taxon>Legeriomycetaceae</taxon>
        <taxon>Smittium</taxon>
    </lineage>
</organism>
<accession>A0A1R0GL20</accession>
<proteinExistence type="predicted"/>
<dbReference type="Proteomes" id="UP000187455">
    <property type="component" value="Unassembled WGS sequence"/>
</dbReference>
<feature type="region of interest" description="Disordered" evidence="1">
    <location>
        <begin position="74"/>
        <end position="98"/>
    </location>
</feature>
<dbReference type="EMBL" id="LSSL01007789">
    <property type="protein sequence ID" value="OLY77579.1"/>
    <property type="molecule type" value="Genomic_DNA"/>
</dbReference>